<comment type="caution">
    <text evidence="2">The sequence shown here is derived from an EMBL/GenBank/DDBJ whole genome shotgun (WGS) entry which is preliminary data.</text>
</comment>
<gene>
    <name evidence="2" type="ORF">GCM10010226_91010</name>
</gene>
<feature type="region of interest" description="Disordered" evidence="1">
    <location>
        <begin position="96"/>
        <end position="117"/>
    </location>
</feature>
<dbReference type="AlphaFoldDB" id="A0A918HRT4"/>
<feature type="compositionally biased region" description="Polar residues" evidence="1">
    <location>
        <begin position="1"/>
        <end position="13"/>
    </location>
</feature>
<sequence>MESTACGTVSPSDLPSAVRGPTWQEAGDDQAEHVAGAHGLPTGAPAAPGWTCVHLQHDQRSEVVGEQSGDLLALRIFPLVSAMNGVLIHHNQTTGTAPVQTASGGAAAGERRGLLRA</sequence>
<evidence type="ECO:0000256" key="1">
    <source>
        <dbReference type="SAM" id="MobiDB-lite"/>
    </source>
</evidence>
<name>A0A918HRT4_9ACTN</name>
<feature type="region of interest" description="Disordered" evidence="1">
    <location>
        <begin position="1"/>
        <end position="25"/>
    </location>
</feature>
<reference evidence="2" key="1">
    <citation type="journal article" date="2014" name="Int. J. Syst. Evol. Microbiol.">
        <title>Complete genome sequence of Corynebacterium casei LMG S-19264T (=DSM 44701T), isolated from a smear-ripened cheese.</title>
        <authorList>
            <consortium name="US DOE Joint Genome Institute (JGI-PGF)"/>
            <person name="Walter F."/>
            <person name="Albersmeier A."/>
            <person name="Kalinowski J."/>
            <person name="Ruckert C."/>
        </authorList>
    </citation>
    <scope>NUCLEOTIDE SEQUENCE</scope>
    <source>
        <strain evidence="2">JCM 4125</strain>
    </source>
</reference>
<proteinExistence type="predicted"/>
<dbReference type="EMBL" id="BMSA01000062">
    <property type="protein sequence ID" value="GGT99726.1"/>
    <property type="molecule type" value="Genomic_DNA"/>
</dbReference>
<protein>
    <submittedName>
        <fullName evidence="2">Uncharacterized protein</fullName>
    </submittedName>
</protein>
<evidence type="ECO:0000313" key="2">
    <source>
        <dbReference type="EMBL" id="GGT99726.1"/>
    </source>
</evidence>
<accession>A0A918HRT4</accession>
<keyword evidence="3" id="KW-1185">Reference proteome</keyword>
<organism evidence="2 3">
    <name type="scientific">Streptomyces phaeofaciens</name>
    <dbReference type="NCBI Taxonomy" id="68254"/>
    <lineage>
        <taxon>Bacteria</taxon>
        <taxon>Bacillati</taxon>
        <taxon>Actinomycetota</taxon>
        <taxon>Actinomycetes</taxon>
        <taxon>Kitasatosporales</taxon>
        <taxon>Streptomycetaceae</taxon>
        <taxon>Streptomyces</taxon>
    </lineage>
</organism>
<dbReference type="Proteomes" id="UP000646776">
    <property type="component" value="Unassembled WGS sequence"/>
</dbReference>
<reference evidence="2" key="2">
    <citation type="submission" date="2020-09" db="EMBL/GenBank/DDBJ databases">
        <authorList>
            <person name="Sun Q."/>
            <person name="Ohkuma M."/>
        </authorList>
    </citation>
    <scope>NUCLEOTIDE SEQUENCE</scope>
    <source>
        <strain evidence="2">JCM 4125</strain>
    </source>
</reference>
<evidence type="ECO:0000313" key="3">
    <source>
        <dbReference type="Proteomes" id="UP000646776"/>
    </source>
</evidence>